<feature type="compositionally biased region" description="Low complexity" evidence="2">
    <location>
        <begin position="365"/>
        <end position="389"/>
    </location>
</feature>
<dbReference type="GO" id="GO:0008408">
    <property type="term" value="F:3'-5' exonuclease activity"/>
    <property type="evidence" value="ECO:0007669"/>
    <property type="project" value="TreeGrafter"/>
</dbReference>
<keyword evidence="1 4" id="KW-0378">Hydrolase</keyword>
<feature type="domain" description="Exonuclease" evidence="3">
    <location>
        <begin position="165"/>
        <end position="332"/>
    </location>
</feature>
<dbReference type="PANTHER" id="PTHR30231">
    <property type="entry name" value="DNA POLYMERASE III SUBUNIT EPSILON"/>
    <property type="match status" value="1"/>
</dbReference>
<dbReference type="CDD" id="cd06130">
    <property type="entry name" value="DNA_pol_III_epsilon_like"/>
    <property type="match status" value="1"/>
</dbReference>
<dbReference type="FunFam" id="3.30.420.10:FF:000045">
    <property type="entry name" value="3'-5' exonuclease DinG"/>
    <property type="match status" value="1"/>
</dbReference>
<evidence type="ECO:0000256" key="1">
    <source>
        <dbReference type="ARBA" id="ARBA00022839"/>
    </source>
</evidence>
<evidence type="ECO:0000259" key="3">
    <source>
        <dbReference type="SMART" id="SM00479"/>
    </source>
</evidence>
<dbReference type="Gene3D" id="3.30.420.10">
    <property type="entry name" value="Ribonuclease H-like superfamily/Ribonuclease H"/>
    <property type="match status" value="1"/>
</dbReference>
<organism evidence="4 5">
    <name type="scientific">Corynebacterium amycolatum</name>
    <dbReference type="NCBI Taxonomy" id="43765"/>
    <lineage>
        <taxon>Bacteria</taxon>
        <taxon>Bacillati</taxon>
        <taxon>Actinomycetota</taxon>
        <taxon>Actinomycetes</taxon>
        <taxon>Mycobacteriales</taxon>
        <taxon>Corynebacteriaceae</taxon>
        <taxon>Corynebacterium</taxon>
    </lineage>
</organism>
<dbReference type="InterPro" id="IPR036397">
    <property type="entry name" value="RNaseH_sf"/>
</dbReference>
<protein>
    <submittedName>
        <fullName evidence="4">Exonuclease domain-containing protein</fullName>
    </submittedName>
</protein>
<comment type="caution">
    <text evidence="4">The sequence shown here is derived from an EMBL/GenBank/DDBJ whole genome shotgun (WGS) entry which is preliminary data.</text>
</comment>
<dbReference type="InterPro" id="IPR012337">
    <property type="entry name" value="RNaseH-like_sf"/>
</dbReference>
<dbReference type="InterPro" id="IPR036420">
    <property type="entry name" value="BRCT_dom_sf"/>
</dbReference>
<evidence type="ECO:0000313" key="5">
    <source>
        <dbReference type="Proteomes" id="UP001223646"/>
    </source>
</evidence>
<dbReference type="EMBL" id="JASOOY020000011">
    <property type="protein sequence ID" value="MEO3716579.1"/>
    <property type="molecule type" value="Genomic_DNA"/>
</dbReference>
<proteinExistence type="predicted"/>
<feature type="region of interest" description="Disordered" evidence="2">
    <location>
        <begin position="365"/>
        <end position="416"/>
    </location>
</feature>
<keyword evidence="1 4" id="KW-0269">Exonuclease</keyword>
<dbReference type="CDD" id="cd17748">
    <property type="entry name" value="BRCT_DNA_ligase_like"/>
    <property type="match status" value="1"/>
</dbReference>
<dbReference type="Pfam" id="PF00929">
    <property type="entry name" value="RNase_T"/>
    <property type="match status" value="1"/>
</dbReference>
<dbReference type="SUPFAM" id="SSF53098">
    <property type="entry name" value="Ribonuclease H-like"/>
    <property type="match status" value="1"/>
</dbReference>
<feature type="region of interest" description="Disordered" evidence="2">
    <location>
        <begin position="498"/>
        <end position="547"/>
    </location>
</feature>
<dbReference type="GO" id="GO:0003676">
    <property type="term" value="F:nucleic acid binding"/>
    <property type="evidence" value="ECO:0007669"/>
    <property type="project" value="InterPro"/>
</dbReference>
<dbReference type="InterPro" id="IPR013520">
    <property type="entry name" value="Ribonucl_H"/>
</dbReference>
<sequence length="547" mass="57455">MTTTTPSSEPAVVFELTGDTVTITADGLRLTHTINTASTAPAKPLPLADVAEVASASKNGAYTPANRFFPGTVDLGVALPKARVMSHRQAAAQLLADLMAEMSKNPEFYSSADAFTSTLMPWVAQRAAVTEGVSVVEGAGDVVKHSVPFAPLPSGDEVAMSDIAPFAAFDVETANEDTGSIIQLGVAVVRGGKVTERYSWMCRPPKGLEYFDEANVAIHGITAADVAGEPSFPEQLAKFVDIVGDLDVVAHNARFDFTALSRACRAEGVAAPKLNFACTYMWARQMQLGLPNLKLPTLAEAAGASLENHHDATADAVACAEVALWLMEQQHATSVADLSKKVSLSLGQIGSGRVRMVRYDPSGVASTGAGTNAGTGASAGAQSRSSAPSRRPRRNAKWDAAKTPDTIPDPNPDADPSGLLYQQRVTLTGDFAPYDKGFLWDKIAFAGANINKGVTKKTTILVAGPWDSVTSKEKRARQLQAEGQEIQIWSEKELFTALGLNPEEDGASETGDTAEGTPSASDGNNSSESVPLFGSTSLPGDDGMPPF</sequence>
<keyword evidence="1 4" id="KW-0540">Nuclease</keyword>
<dbReference type="AlphaFoldDB" id="A0AAW9STN3"/>
<evidence type="ECO:0000256" key="2">
    <source>
        <dbReference type="SAM" id="MobiDB-lite"/>
    </source>
</evidence>
<dbReference type="PANTHER" id="PTHR30231:SF42">
    <property type="entry name" value="EXONUCLEASE"/>
    <property type="match status" value="1"/>
</dbReference>
<reference evidence="4" key="1">
    <citation type="submission" date="2023-05" db="EMBL/GenBank/DDBJ databases">
        <authorList>
            <person name="Du J."/>
        </authorList>
    </citation>
    <scope>NUCLEOTIDE SEQUENCE</scope>
    <source>
        <strain evidence="4">UMB1064</strain>
    </source>
</reference>
<dbReference type="GO" id="GO:0005829">
    <property type="term" value="C:cytosol"/>
    <property type="evidence" value="ECO:0007669"/>
    <property type="project" value="TreeGrafter"/>
</dbReference>
<dbReference type="SUPFAM" id="SSF52113">
    <property type="entry name" value="BRCT domain"/>
    <property type="match status" value="1"/>
</dbReference>
<name>A0AAW9STN3_CORAY</name>
<dbReference type="SMART" id="SM00479">
    <property type="entry name" value="EXOIII"/>
    <property type="match status" value="1"/>
</dbReference>
<evidence type="ECO:0000313" key="4">
    <source>
        <dbReference type="EMBL" id="MEO3716579.1"/>
    </source>
</evidence>
<dbReference type="Gene3D" id="3.40.50.10190">
    <property type="entry name" value="BRCT domain"/>
    <property type="match status" value="1"/>
</dbReference>
<feature type="compositionally biased region" description="Polar residues" evidence="2">
    <location>
        <begin position="516"/>
        <end position="538"/>
    </location>
</feature>
<reference evidence="4" key="2">
    <citation type="submission" date="2024-05" db="EMBL/GenBank/DDBJ databases">
        <authorList>
            <person name="Wolfe A."/>
        </authorList>
    </citation>
    <scope>NUCLEOTIDE SEQUENCE</scope>
    <source>
        <strain evidence="4">UMB1064</strain>
    </source>
</reference>
<dbReference type="Proteomes" id="UP001223646">
    <property type="component" value="Unassembled WGS sequence"/>
</dbReference>
<accession>A0AAW9STN3</accession>
<dbReference type="RefSeq" id="WP_284825510.1">
    <property type="nucleotide sequence ID" value="NZ_JASOOY020000011.1"/>
</dbReference>
<gene>
    <name evidence="4" type="ORF">QP460_003095</name>
</gene>